<keyword evidence="10" id="KW-1185">Reference proteome</keyword>
<feature type="coiled-coil region" evidence="7">
    <location>
        <begin position="42"/>
        <end position="93"/>
    </location>
</feature>
<protein>
    <submittedName>
        <fullName evidence="9">Cell division initiation protein</fullName>
    </submittedName>
</protein>
<organism evidence="9 10">
    <name type="scientific">Deinococcus reticulitermitis</name>
    <dbReference type="NCBI Taxonomy" id="856736"/>
    <lineage>
        <taxon>Bacteria</taxon>
        <taxon>Thermotogati</taxon>
        <taxon>Deinococcota</taxon>
        <taxon>Deinococci</taxon>
        <taxon>Deinococcales</taxon>
        <taxon>Deinococcaceae</taxon>
        <taxon>Deinococcus</taxon>
    </lineage>
</organism>
<feature type="region of interest" description="Disordered" evidence="8">
    <location>
        <begin position="280"/>
        <end position="311"/>
    </location>
</feature>
<dbReference type="GO" id="GO:0051301">
    <property type="term" value="P:cell division"/>
    <property type="evidence" value="ECO:0007669"/>
    <property type="project" value="UniProtKB-KW"/>
</dbReference>
<name>A0A1H7AJL7_9DEIO</name>
<evidence type="ECO:0000256" key="7">
    <source>
        <dbReference type="SAM" id="Coils"/>
    </source>
</evidence>
<comment type="similarity">
    <text evidence="2">Belongs to the DivIVA family.</text>
</comment>
<dbReference type="PANTHER" id="PTHR35794:SF2">
    <property type="entry name" value="CELL DIVISION PROTEIN DIVIVA"/>
    <property type="match status" value="1"/>
</dbReference>
<keyword evidence="6" id="KW-0131">Cell cycle</keyword>
<evidence type="ECO:0000256" key="6">
    <source>
        <dbReference type="ARBA" id="ARBA00023306"/>
    </source>
</evidence>
<sequence>MTTPTDPHALHASSHLTPRDISGQTFPSKVSGYDKAAVRAYLETAARRVEDLLREQRTLSERCAGLERELAQKKEAEDEIRRVIVSAERMAQDLRESAAREAELLIEGARLREREWEGGHERRMAEADRQHQDRLGELEIAFRSRHAELERDHHERILAREREHAERLAELERQFAGRYHELTGRLTEARQEYGQFLSGYRALLRSFGELSGRHALPGDAAHLPALESFSAPAITPVGEDLYLPQEQTWTLPESGHLTDLPPELAAALFGAAPELAQVPEVPAGKDARSVHKGSAEERTVGVLSGAEQTEP</sequence>
<evidence type="ECO:0000256" key="3">
    <source>
        <dbReference type="ARBA" id="ARBA00022490"/>
    </source>
</evidence>
<feature type="region of interest" description="Disordered" evidence="8">
    <location>
        <begin position="1"/>
        <end position="23"/>
    </location>
</feature>
<dbReference type="AlphaFoldDB" id="A0A1H7AJL7"/>
<accession>A0A1H7AJL7</accession>
<keyword evidence="4 9" id="KW-0132">Cell division</keyword>
<dbReference type="NCBIfam" id="TIGR03544">
    <property type="entry name" value="DivI1A_domain"/>
    <property type="match status" value="1"/>
</dbReference>
<keyword evidence="5 7" id="KW-0175">Coiled coil</keyword>
<dbReference type="InterPro" id="IPR007793">
    <property type="entry name" value="DivIVA_fam"/>
</dbReference>
<dbReference type="OrthoDB" id="9815492at2"/>
<evidence type="ECO:0000313" key="10">
    <source>
        <dbReference type="Proteomes" id="UP000199223"/>
    </source>
</evidence>
<dbReference type="Proteomes" id="UP000199223">
    <property type="component" value="Unassembled WGS sequence"/>
</dbReference>
<dbReference type="GO" id="GO:0005737">
    <property type="term" value="C:cytoplasm"/>
    <property type="evidence" value="ECO:0007669"/>
    <property type="project" value="UniProtKB-SubCell"/>
</dbReference>
<reference evidence="10" key="1">
    <citation type="submission" date="2016-10" db="EMBL/GenBank/DDBJ databases">
        <authorList>
            <person name="Varghese N."/>
            <person name="Submissions S."/>
        </authorList>
    </citation>
    <scope>NUCLEOTIDE SEQUENCE [LARGE SCALE GENOMIC DNA]</scope>
    <source>
        <strain evidence="10">CGMCC 1.10218</strain>
    </source>
</reference>
<dbReference type="InterPro" id="IPR019933">
    <property type="entry name" value="DivIVA_domain"/>
</dbReference>
<comment type="subcellular location">
    <subcellularLocation>
        <location evidence="1">Cytoplasm</location>
    </subcellularLocation>
</comment>
<dbReference type="Pfam" id="PF05103">
    <property type="entry name" value="DivIVA"/>
    <property type="match status" value="1"/>
</dbReference>
<proteinExistence type="inferred from homology"/>
<evidence type="ECO:0000256" key="5">
    <source>
        <dbReference type="ARBA" id="ARBA00023054"/>
    </source>
</evidence>
<evidence type="ECO:0000256" key="4">
    <source>
        <dbReference type="ARBA" id="ARBA00022618"/>
    </source>
</evidence>
<evidence type="ECO:0000256" key="1">
    <source>
        <dbReference type="ARBA" id="ARBA00004496"/>
    </source>
</evidence>
<evidence type="ECO:0000313" key="9">
    <source>
        <dbReference type="EMBL" id="SEJ62100.1"/>
    </source>
</evidence>
<dbReference type="RefSeq" id="WP_092264963.1">
    <property type="nucleotide sequence ID" value="NZ_FNZA01000012.1"/>
</dbReference>
<gene>
    <name evidence="9" type="ORF">SAMN04488058_11239</name>
</gene>
<dbReference type="STRING" id="856736.SAMN04488058_11239"/>
<evidence type="ECO:0000256" key="2">
    <source>
        <dbReference type="ARBA" id="ARBA00009008"/>
    </source>
</evidence>
<dbReference type="EMBL" id="FNZA01000012">
    <property type="protein sequence ID" value="SEJ62100.1"/>
    <property type="molecule type" value="Genomic_DNA"/>
</dbReference>
<feature type="compositionally biased region" description="Basic and acidic residues" evidence="8">
    <location>
        <begin position="283"/>
        <end position="299"/>
    </location>
</feature>
<dbReference type="Gene3D" id="6.10.250.660">
    <property type="match status" value="1"/>
</dbReference>
<dbReference type="PANTHER" id="PTHR35794">
    <property type="entry name" value="CELL DIVISION PROTEIN DIVIVA"/>
    <property type="match status" value="1"/>
</dbReference>
<evidence type="ECO:0000256" key="8">
    <source>
        <dbReference type="SAM" id="MobiDB-lite"/>
    </source>
</evidence>
<keyword evidence="3" id="KW-0963">Cytoplasm</keyword>